<dbReference type="InterPro" id="IPR025944">
    <property type="entry name" value="Sigma_54_int_dom_CS"/>
</dbReference>
<dbReference type="InterPro" id="IPR025662">
    <property type="entry name" value="Sigma_54_int_dom_ATP-bd_1"/>
</dbReference>
<dbReference type="GO" id="GO:0005737">
    <property type="term" value="C:cytoplasm"/>
    <property type="evidence" value="ECO:0007669"/>
    <property type="project" value="UniProtKB-SubCell"/>
</dbReference>
<feature type="domain" description="Sigma-54 factor interaction" evidence="17">
    <location>
        <begin position="199"/>
        <end position="428"/>
    </location>
</feature>
<dbReference type="HOGENOM" id="CLU_000445_0_1_4"/>
<evidence type="ECO:0000256" key="7">
    <source>
        <dbReference type="ARBA" id="ARBA00022840"/>
    </source>
</evidence>
<feature type="modified residue" description="4-aspartylphosphate" evidence="14">
    <location>
        <position position="95"/>
    </location>
</feature>
<dbReference type="InterPro" id="IPR011006">
    <property type="entry name" value="CheY-like_superfamily"/>
</dbReference>
<evidence type="ECO:0000256" key="1">
    <source>
        <dbReference type="ARBA" id="ARBA00004496"/>
    </source>
</evidence>
<dbReference type="RefSeq" id="WP_016473718.1">
    <property type="nucleotide sequence ID" value="NZ_KE150480.1"/>
</dbReference>
<dbReference type="STRING" id="1203554.HMPREF1476_00287"/>
<evidence type="ECO:0000256" key="4">
    <source>
        <dbReference type="ARBA" id="ARBA00022491"/>
    </source>
</evidence>
<evidence type="ECO:0000256" key="13">
    <source>
        <dbReference type="ARBA" id="ARBA00023231"/>
    </source>
</evidence>
<keyword evidence="13 15" id="KW-0535">Nitrogen fixation</keyword>
<dbReference type="FunFam" id="3.40.50.2300:FF:000018">
    <property type="entry name" value="DNA-binding transcriptional regulator NtrC"/>
    <property type="match status" value="1"/>
</dbReference>
<keyword evidence="9 15" id="KW-0805">Transcription regulation</keyword>
<dbReference type="GO" id="GO:0043565">
    <property type="term" value="F:sequence-specific DNA binding"/>
    <property type="evidence" value="ECO:0007669"/>
    <property type="project" value="InterPro"/>
</dbReference>
<dbReference type="NCBIfam" id="TIGR01818">
    <property type="entry name" value="ntrC"/>
    <property type="match status" value="1"/>
</dbReference>
<dbReference type="InterPro" id="IPR010114">
    <property type="entry name" value="Transcript_reg_NtrC"/>
</dbReference>
<organism evidence="19 20">
    <name type="scientific">Sutterella wadsworthensis HGA0223</name>
    <dbReference type="NCBI Taxonomy" id="1203554"/>
    <lineage>
        <taxon>Bacteria</taxon>
        <taxon>Pseudomonadati</taxon>
        <taxon>Pseudomonadota</taxon>
        <taxon>Betaproteobacteria</taxon>
        <taxon>Burkholderiales</taxon>
        <taxon>Sutterellaceae</taxon>
        <taxon>Sutterella</taxon>
    </lineage>
</organism>
<evidence type="ECO:0000256" key="10">
    <source>
        <dbReference type="ARBA" id="ARBA00023125"/>
    </source>
</evidence>
<feature type="domain" description="Response regulatory" evidence="18">
    <location>
        <begin position="40"/>
        <end position="160"/>
    </location>
</feature>
<keyword evidence="7 15" id="KW-0067">ATP-binding</keyword>
<evidence type="ECO:0000256" key="3">
    <source>
        <dbReference type="ARBA" id="ARBA00022490"/>
    </source>
</evidence>
<accession>S3BRN4</accession>
<reference evidence="19 20" key="1">
    <citation type="submission" date="2013-04" db="EMBL/GenBank/DDBJ databases">
        <title>The Genome Sequence of Sutterella wadsworthensis HGA0223.</title>
        <authorList>
            <consortium name="The Broad Institute Genomics Platform"/>
            <person name="Earl A."/>
            <person name="Ward D."/>
            <person name="Feldgarden M."/>
            <person name="Gevers D."/>
            <person name="Schmidt T.M."/>
            <person name="Dover J."/>
            <person name="Dai D."/>
            <person name="Walker B."/>
            <person name="Young S."/>
            <person name="Zeng Q."/>
            <person name="Gargeya S."/>
            <person name="Fitzgerald M."/>
            <person name="Haas B."/>
            <person name="Abouelleil A."/>
            <person name="Allen A.W."/>
            <person name="Alvarado L."/>
            <person name="Arachchi H.M."/>
            <person name="Berlin A.M."/>
            <person name="Chapman S.B."/>
            <person name="Gainer-Dewar J."/>
            <person name="Goldberg J."/>
            <person name="Griggs A."/>
            <person name="Gujja S."/>
            <person name="Hansen M."/>
            <person name="Howarth C."/>
            <person name="Imamovic A."/>
            <person name="Ireland A."/>
            <person name="Larimer J."/>
            <person name="McCowan C."/>
            <person name="Murphy C."/>
            <person name="Pearson M."/>
            <person name="Poon T.W."/>
            <person name="Priest M."/>
            <person name="Roberts A."/>
            <person name="Saif S."/>
            <person name="Shea T."/>
            <person name="Sisk P."/>
            <person name="Sykes S."/>
            <person name="Wortman J."/>
            <person name="Nusbaum C."/>
            <person name="Birren B."/>
        </authorList>
    </citation>
    <scope>NUCLEOTIDE SEQUENCE [LARGE SCALE GENOMIC DNA]</scope>
    <source>
        <strain evidence="19 20">HGA0223</strain>
    </source>
</reference>
<dbReference type="CDD" id="cd00009">
    <property type="entry name" value="AAA"/>
    <property type="match status" value="1"/>
</dbReference>
<dbReference type="Pfam" id="PF00158">
    <property type="entry name" value="Sigma54_activat"/>
    <property type="match status" value="1"/>
</dbReference>
<keyword evidence="3 15" id="KW-0963">Cytoplasm</keyword>
<dbReference type="Gene3D" id="1.10.8.60">
    <property type="match status" value="1"/>
</dbReference>
<dbReference type="EMBL" id="ATCF01000004">
    <property type="protein sequence ID" value="EPE02051.1"/>
    <property type="molecule type" value="Genomic_DNA"/>
</dbReference>
<dbReference type="PANTHER" id="PTHR32071:SF95">
    <property type="entry name" value="DNA-BINDING TRANSCRIPTIONAL REGULATOR NTRC"/>
    <property type="match status" value="1"/>
</dbReference>
<dbReference type="SUPFAM" id="SSF52540">
    <property type="entry name" value="P-loop containing nucleoside triphosphate hydrolases"/>
    <property type="match status" value="1"/>
</dbReference>
<feature type="region of interest" description="Disordered" evidence="16">
    <location>
        <begin position="1"/>
        <end position="26"/>
    </location>
</feature>
<comment type="subcellular location">
    <subcellularLocation>
        <location evidence="1 15">Cytoplasm</location>
    </subcellularLocation>
</comment>
<dbReference type="Pfam" id="PF25601">
    <property type="entry name" value="AAA_lid_14"/>
    <property type="match status" value="1"/>
</dbReference>
<gene>
    <name evidence="15" type="primary">ntrC</name>
    <name evidence="19" type="ORF">HMPREF1476_00287</name>
</gene>
<sequence>MVDDLYGTSDYGTTQPAAGGSTGKPPLRELRGAHDAGREPVWVIDDDRAIRWVLDRALARAGIGCRTFERGQDALNALEAAKTVGGELPLVLVSDIRMPGLSGVDLLTKVKELVPELPVIIMTAFSDLESAVSAFQGGAFEYLTKPFDVLKAVELISRAMEDARRRGLHAAVGQAGAAAQGAASAASPMEEPSAPVPDLIGQAPAMQEVFRAIGRLSQSNVTVLLTGESGAGKEVVARAIWKHSRRSRAPYIAINMAAIPRELLESELFGHEKGAFTGAVATRLGRFEQAKGGTLFLDEIGDMPMELQTRLLRVLSNGYFYRVGGHQPIKADVRVIAATNQNLEERVKSGQFREDLYHRLNVIRLRLPPLRDRVEDIVPLSAHFLAAGARELGVEPKTLTPEALNVIRAFPFPGNVRQLENLCRWLLVMAPAQEIRVEDLPYEIRHKEAAAAAHPEALNAVNTHGAVGNPAEEGFKTETPEAASAQSHSAPLRSKPHAAAASSTDAEGDWKALLAAEAERILEAGEPQVWETLAHEFERTLIRTAMSATRGRRIEAAERLGLGRNTLTRKIVELGLTDELASRLPPVRKKDQVKSLDDGAA</sequence>
<dbReference type="Gene3D" id="3.40.50.2300">
    <property type="match status" value="1"/>
</dbReference>
<dbReference type="PROSITE" id="PS00688">
    <property type="entry name" value="SIGMA54_INTERACT_3"/>
    <property type="match status" value="1"/>
</dbReference>
<evidence type="ECO:0000256" key="16">
    <source>
        <dbReference type="SAM" id="MobiDB-lite"/>
    </source>
</evidence>
<dbReference type="Gene3D" id="3.40.50.300">
    <property type="entry name" value="P-loop containing nucleotide triphosphate hydrolases"/>
    <property type="match status" value="1"/>
</dbReference>
<dbReference type="Gene3D" id="1.10.10.60">
    <property type="entry name" value="Homeodomain-like"/>
    <property type="match status" value="1"/>
</dbReference>
<keyword evidence="20" id="KW-1185">Reference proteome</keyword>
<dbReference type="GO" id="GO:0000156">
    <property type="term" value="F:phosphorelay response regulator activity"/>
    <property type="evidence" value="ECO:0007669"/>
    <property type="project" value="UniProtKB-UniRule"/>
</dbReference>
<keyword evidence="8 15" id="KW-0902">Two-component regulatory system</keyword>
<evidence type="ECO:0000256" key="6">
    <source>
        <dbReference type="ARBA" id="ARBA00022741"/>
    </source>
</evidence>
<dbReference type="AlphaFoldDB" id="S3BRN4"/>
<dbReference type="PATRIC" id="fig|1203554.3.peg.265"/>
<evidence type="ECO:0000256" key="15">
    <source>
        <dbReference type="RuleBase" id="RU365013"/>
    </source>
</evidence>
<dbReference type="InterPro" id="IPR058031">
    <property type="entry name" value="AAA_lid_NorR"/>
</dbReference>
<keyword evidence="11 15" id="KW-0010">Activator</keyword>
<keyword evidence="5 14" id="KW-0597">Phosphoprotein</keyword>
<dbReference type="InterPro" id="IPR009057">
    <property type="entry name" value="Homeodomain-like_sf"/>
</dbReference>
<evidence type="ECO:0000256" key="11">
    <source>
        <dbReference type="ARBA" id="ARBA00023159"/>
    </source>
</evidence>
<dbReference type="InterPro" id="IPR001789">
    <property type="entry name" value="Sig_transdc_resp-reg_receiver"/>
</dbReference>
<dbReference type="GO" id="GO:0006355">
    <property type="term" value="P:regulation of DNA-templated transcription"/>
    <property type="evidence" value="ECO:0007669"/>
    <property type="project" value="InterPro"/>
</dbReference>
<evidence type="ECO:0000259" key="17">
    <source>
        <dbReference type="PROSITE" id="PS50045"/>
    </source>
</evidence>
<feature type="region of interest" description="Disordered" evidence="16">
    <location>
        <begin position="464"/>
        <end position="504"/>
    </location>
</feature>
<dbReference type="FunFam" id="3.40.50.300:FF:000006">
    <property type="entry name" value="DNA-binding transcriptional regulator NtrC"/>
    <property type="match status" value="1"/>
</dbReference>
<dbReference type="Pfam" id="PF00072">
    <property type="entry name" value="Response_reg"/>
    <property type="match status" value="1"/>
</dbReference>
<proteinExistence type="predicted"/>
<keyword evidence="4 15" id="KW-0678">Repressor</keyword>
<comment type="function">
    <text evidence="15">Member of the two-component regulatory system NtrB/NtrC, which controls expression of the nitrogen-regulated (ntr) genes in response to nitrogen limitation. Phosphorylated NtrC binds directly to DNA and stimulates the formation of open promoter-sigma54-RNA polymerase complexes.</text>
</comment>
<keyword evidence="12 15" id="KW-0804">Transcription</keyword>
<dbReference type="SMART" id="SM00382">
    <property type="entry name" value="AAA"/>
    <property type="match status" value="1"/>
</dbReference>
<dbReference type="PRINTS" id="PR01590">
    <property type="entry name" value="HTHFIS"/>
</dbReference>
<comment type="caution">
    <text evidence="19">The sequence shown here is derived from an EMBL/GenBank/DDBJ whole genome shotgun (WGS) entry which is preliminary data.</text>
</comment>
<keyword evidence="10 15" id="KW-0238">DNA-binding</keyword>
<dbReference type="InterPro" id="IPR002197">
    <property type="entry name" value="HTH_Fis"/>
</dbReference>
<evidence type="ECO:0000259" key="18">
    <source>
        <dbReference type="PROSITE" id="PS50110"/>
    </source>
</evidence>
<evidence type="ECO:0000256" key="5">
    <source>
        <dbReference type="ARBA" id="ARBA00022553"/>
    </source>
</evidence>
<dbReference type="GO" id="GO:0006808">
    <property type="term" value="P:regulation of nitrogen utilization"/>
    <property type="evidence" value="ECO:0007669"/>
    <property type="project" value="UniProtKB-UniRule"/>
</dbReference>
<dbReference type="SUPFAM" id="SSF52172">
    <property type="entry name" value="CheY-like"/>
    <property type="match status" value="1"/>
</dbReference>
<dbReference type="InterPro" id="IPR002078">
    <property type="entry name" value="Sigma_54_int"/>
</dbReference>
<keyword evidence="6 15" id="KW-0547">Nucleotide-binding</keyword>
<name>S3BRN4_9BURK</name>
<evidence type="ECO:0000256" key="12">
    <source>
        <dbReference type="ARBA" id="ARBA00023163"/>
    </source>
</evidence>
<dbReference type="SMART" id="SM00448">
    <property type="entry name" value="REC"/>
    <property type="match status" value="1"/>
</dbReference>
<evidence type="ECO:0000256" key="2">
    <source>
        <dbReference type="ARBA" id="ARBA00019059"/>
    </source>
</evidence>
<evidence type="ECO:0000313" key="19">
    <source>
        <dbReference type="EMBL" id="EPE02051.1"/>
    </source>
</evidence>
<dbReference type="PROSITE" id="PS50110">
    <property type="entry name" value="RESPONSE_REGULATORY"/>
    <property type="match status" value="1"/>
</dbReference>
<dbReference type="PANTHER" id="PTHR32071">
    <property type="entry name" value="TRANSCRIPTIONAL REGULATORY PROTEIN"/>
    <property type="match status" value="1"/>
</dbReference>
<dbReference type="eggNOG" id="COG2204">
    <property type="taxonomic scope" value="Bacteria"/>
</dbReference>
<evidence type="ECO:0000256" key="14">
    <source>
        <dbReference type="PROSITE-ProRule" id="PRU00169"/>
    </source>
</evidence>
<dbReference type="PROSITE" id="PS50045">
    <property type="entry name" value="SIGMA54_INTERACT_4"/>
    <property type="match status" value="1"/>
</dbReference>
<dbReference type="PROSITE" id="PS00675">
    <property type="entry name" value="SIGMA54_INTERACT_1"/>
    <property type="match status" value="1"/>
</dbReference>
<evidence type="ECO:0000256" key="8">
    <source>
        <dbReference type="ARBA" id="ARBA00023012"/>
    </source>
</evidence>
<protein>
    <recommendedName>
        <fullName evidence="2 15">DNA-binding transcriptional regulator NtrC</fullName>
    </recommendedName>
    <alternativeName>
        <fullName evidence="15">Nitrogen regulation protein NR(I)</fullName>
    </alternativeName>
</protein>
<dbReference type="InterPro" id="IPR003593">
    <property type="entry name" value="AAA+_ATPase"/>
</dbReference>
<dbReference type="Proteomes" id="UP000014400">
    <property type="component" value="Unassembled WGS sequence"/>
</dbReference>
<dbReference type="InterPro" id="IPR027417">
    <property type="entry name" value="P-loop_NTPase"/>
</dbReference>
<evidence type="ECO:0000313" key="20">
    <source>
        <dbReference type="Proteomes" id="UP000014400"/>
    </source>
</evidence>
<dbReference type="Pfam" id="PF02954">
    <property type="entry name" value="HTH_8"/>
    <property type="match status" value="1"/>
</dbReference>
<dbReference type="GO" id="GO:0005524">
    <property type="term" value="F:ATP binding"/>
    <property type="evidence" value="ECO:0007669"/>
    <property type="project" value="UniProtKB-KW"/>
</dbReference>
<evidence type="ECO:0000256" key="9">
    <source>
        <dbReference type="ARBA" id="ARBA00023015"/>
    </source>
</evidence>
<dbReference type="SUPFAM" id="SSF46689">
    <property type="entry name" value="Homeodomain-like"/>
    <property type="match status" value="1"/>
</dbReference>